<dbReference type="Pfam" id="PF07589">
    <property type="entry name" value="PEP-CTERM"/>
    <property type="match status" value="1"/>
</dbReference>
<reference evidence="4 5" key="1">
    <citation type="submission" date="2019-11" db="EMBL/GenBank/DDBJ databases">
        <title>Comparative genomics of hydrocarbon-degrading Desulfosarcina strains.</title>
        <authorList>
            <person name="Watanabe M."/>
            <person name="Kojima H."/>
            <person name="Fukui M."/>
        </authorList>
    </citation>
    <scope>NUCLEOTIDE SEQUENCE [LARGE SCALE GENOMIC DNA]</scope>
    <source>
        <strain evidence="4 5">PL12</strain>
    </source>
</reference>
<keyword evidence="1" id="KW-0812">Transmembrane</keyword>
<keyword evidence="1" id="KW-1133">Transmembrane helix</keyword>
<feature type="domain" description="Ice-binding protein C-terminal" evidence="3">
    <location>
        <begin position="216"/>
        <end position="239"/>
    </location>
</feature>
<dbReference type="AlphaFoldDB" id="A0A5K7YIL0"/>
<gene>
    <name evidence="4" type="ORF">DSCA_23030</name>
</gene>
<dbReference type="InterPro" id="IPR013424">
    <property type="entry name" value="Ice-binding_C"/>
</dbReference>
<keyword evidence="5" id="KW-1185">Reference proteome</keyword>
<evidence type="ECO:0000256" key="1">
    <source>
        <dbReference type="SAM" id="Phobius"/>
    </source>
</evidence>
<dbReference type="KEGG" id="dalk:DSCA_23030"/>
<protein>
    <recommendedName>
        <fullName evidence="3">Ice-binding protein C-terminal domain-containing protein</fullName>
    </recommendedName>
</protein>
<dbReference type="RefSeq" id="WP_155316543.1">
    <property type="nucleotide sequence ID" value="NZ_AP021874.1"/>
</dbReference>
<name>A0A5K7YIL0_9BACT</name>
<accession>A0A5K7YIL0</accession>
<feature type="transmembrane region" description="Helical" evidence="1">
    <location>
        <begin position="217"/>
        <end position="236"/>
    </location>
</feature>
<dbReference type="OrthoDB" id="9805017at2"/>
<keyword evidence="2" id="KW-0732">Signal</keyword>
<evidence type="ECO:0000313" key="5">
    <source>
        <dbReference type="Proteomes" id="UP000427906"/>
    </source>
</evidence>
<feature type="chain" id="PRO_5024360760" description="Ice-binding protein C-terminal domain-containing protein" evidence="2">
    <location>
        <begin position="21"/>
        <end position="241"/>
    </location>
</feature>
<proteinExistence type="predicted"/>
<evidence type="ECO:0000256" key="2">
    <source>
        <dbReference type="SAM" id="SignalP"/>
    </source>
</evidence>
<organism evidence="4 5">
    <name type="scientific">Desulfosarcina alkanivorans</name>
    <dbReference type="NCBI Taxonomy" id="571177"/>
    <lineage>
        <taxon>Bacteria</taxon>
        <taxon>Pseudomonadati</taxon>
        <taxon>Thermodesulfobacteriota</taxon>
        <taxon>Desulfobacteria</taxon>
        <taxon>Desulfobacterales</taxon>
        <taxon>Desulfosarcinaceae</taxon>
        <taxon>Desulfosarcina</taxon>
    </lineage>
</organism>
<feature type="signal peptide" evidence="2">
    <location>
        <begin position="1"/>
        <end position="20"/>
    </location>
</feature>
<keyword evidence="1" id="KW-0472">Membrane</keyword>
<evidence type="ECO:0000313" key="4">
    <source>
        <dbReference type="EMBL" id="BBO68373.1"/>
    </source>
</evidence>
<sequence>MKRVFLAILVVVFLSGAANADIILFEDFEDTDVAYTTSVPEFTDNYYDFFLRTDGSDHNSSITYDNVQGDYYFAGMDLDGEGATLPLTMTFAGIDISGYSDLTFSSLFAEDTASDDVEDWDLPDSFKVEYRIDGGAYQNLLAFESIPDGDNFNAVPALDTDFDGNGDGTELTDVLSLFSASIVGTGDVLDVRFTFDLDSGDEDIAIDNVQINGVSAVPVPAAVWLLGSGLVGLIGIRRKTA</sequence>
<dbReference type="Proteomes" id="UP000427906">
    <property type="component" value="Chromosome"/>
</dbReference>
<evidence type="ECO:0000259" key="3">
    <source>
        <dbReference type="Pfam" id="PF07589"/>
    </source>
</evidence>
<dbReference type="EMBL" id="AP021874">
    <property type="protein sequence ID" value="BBO68373.1"/>
    <property type="molecule type" value="Genomic_DNA"/>
</dbReference>